<comment type="caution">
    <text evidence="1">The sequence shown here is derived from an EMBL/GenBank/DDBJ whole genome shotgun (WGS) entry which is preliminary data.</text>
</comment>
<evidence type="ECO:0000313" key="2">
    <source>
        <dbReference type="Proteomes" id="UP000276133"/>
    </source>
</evidence>
<gene>
    <name evidence="1" type="ORF">BpHYR1_006714</name>
</gene>
<sequence>MKKIYSVLNKKNVNMIKKLARAQKHRGEQLINHSFSIKLSTDIKQKHINLGLSKEIKLNTKIKSDNKL</sequence>
<dbReference type="EMBL" id="REGN01002810">
    <property type="protein sequence ID" value="RNA26031.1"/>
    <property type="molecule type" value="Genomic_DNA"/>
</dbReference>
<proteinExistence type="predicted"/>
<name>A0A3M7RR64_BRAPC</name>
<protein>
    <submittedName>
        <fullName evidence="1">Uncharacterized protein</fullName>
    </submittedName>
</protein>
<reference evidence="1 2" key="1">
    <citation type="journal article" date="2018" name="Sci. Rep.">
        <title>Genomic signatures of local adaptation to the degree of environmental predictability in rotifers.</title>
        <authorList>
            <person name="Franch-Gras L."/>
            <person name="Hahn C."/>
            <person name="Garcia-Roger E.M."/>
            <person name="Carmona M.J."/>
            <person name="Serra M."/>
            <person name="Gomez A."/>
        </authorList>
    </citation>
    <scope>NUCLEOTIDE SEQUENCE [LARGE SCALE GENOMIC DNA]</scope>
    <source>
        <strain evidence="1">HYR1</strain>
    </source>
</reference>
<evidence type="ECO:0000313" key="1">
    <source>
        <dbReference type="EMBL" id="RNA26031.1"/>
    </source>
</evidence>
<keyword evidence="2" id="KW-1185">Reference proteome</keyword>
<dbReference type="AlphaFoldDB" id="A0A3M7RR64"/>
<dbReference type="Proteomes" id="UP000276133">
    <property type="component" value="Unassembled WGS sequence"/>
</dbReference>
<organism evidence="1 2">
    <name type="scientific">Brachionus plicatilis</name>
    <name type="common">Marine rotifer</name>
    <name type="synonym">Brachionus muelleri</name>
    <dbReference type="NCBI Taxonomy" id="10195"/>
    <lineage>
        <taxon>Eukaryota</taxon>
        <taxon>Metazoa</taxon>
        <taxon>Spiralia</taxon>
        <taxon>Gnathifera</taxon>
        <taxon>Rotifera</taxon>
        <taxon>Eurotatoria</taxon>
        <taxon>Monogononta</taxon>
        <taxon>Pseudotrocha</taxon>
        <taxon>Ploima</taxon>
        <taxon>Brachionidae</taxon>
        <taxon>Brachionus</taxon>
    </lineage>
</organism>
<accession>A0A3M7RR64</accession>